<evidence type="ECO:0000256" key="1">
    <source>
        <dbReference type="ARBA" id="ARBA00000583"/>
    </source>
</evidence>
<dbReference type="GO" id="GO:0046872">
    <property type="term" value="F:metal ion binding"/>
    <property type="evidence" value="ECO:0007669"/>
    <property type="project" value="UniProtKB-KW"/>
</dbReference>
<dbReference type="InterPro" id="IPR023174">
    <property type="entry name" value="PDEase_CS"/>
</dbReference>
<dbReference type="SMART" id="SM00471">
    <property type="entry name" value="HDc"/>
    <property type="match status" value="1"/>
</dbReference>
<feature type="binding site" evidence="11">
    <location>
        <position position="298"/>
    </location>
    <ligand>
        <name>AMP</name>
        <dbReference type="ChEBI" id="CHEBI:456215"/>
    </ligand>
</feature>
<feature type="binding site" evidence="12">
    <location>
        <position position="126"/>
    </location>
    <ligand>
        <name>Zn(2+)</name>
        <dbReference type="ChEBI" id="CHEBI:29105"/>
        <label>1</label>
    </ligand>
</feature>
<reference evidence="14" key="1">
    <citation type="submission" date="2025-08" db="UniProtKB">
        <authorList>
            <consortium name="Ensembl"/>
        </authorList>
    </citation>
    <scope>IDENTIFICATION</scope>
</reference>
<feature type="domain" description="PDEase" evidence="13">
    <location>
        <begin position="1"/>
        <end position="342"/>
    </location>
</feature>
<evidence type="ECO:0000256" key="6">
    <source>
        <dbReference type="ARBA" id="ARBA00037913"/>
    </source>
</evidence>
<evidence type="ECO:0000256" key="9">
    <source>
        <dbReference type="ARBA" id="ARBA00071671"/>
    </source>
</evidence>
<evidence type="ECO:0000256" key="12">
    <source>
        <dbReference type="PIRSR" id="PIRSR623088-3"/>
    </source>
</evidence>
<dbReference type="Ensembl" id="ENSPMGT00000000144.1">
    <property type="protein sequence ID" value="ENSPMGP00000000131.1"/>
    <property type="gene ID" value="ENSPMGG00000000122.1"/>
</dbReference>
<organism evidence="14 15">
    <name type="scientific">Periophthalmus magnuspinnatus</name>
    <dbReference type="NCBI Taxonomy" id="409849"/>
    <lineage>
        <taxon>Eukaryota</taxon>
        <taxon>Metazoa</taxon>
        <taxon>Chordata</taxon>
        <taxon>Craniata</taxon>
        <taxon>Vertebrata</taxon>
        <taxon>Euteleostomi</taxon>
        <taxon>Actinopterygii</taxon>
        <taxon>Neopterygii</taxon>
        <taxon>Teleostei</taxon>
        <taxon>Neoteleostei</taxon>
        <taxon>Acanthomorphata</taxon>
        <taxon>Gobiaria</taxon>
        <taxon>Gobiiformes</taxon>
        <taxon>Gobioidei</taxon>
        <taxon>Gobiidae</taxon>
        <taxon>Oxudercinae</taxon>
        <taxon>Periophthalmus</taxon>
    </lineage>
</organism>
<dbReference type="CDD" id="cd00077">
    <property type="entry name" value="HDc"/>
    <property type="match status" value="1"/>
</dbReference>
<comment type="similarity">
    <text evidence="8">Belongs to the cyclic nucleotide phosphodiesterase family. PDE9 subfamily.</text>
</comment>
<dbReference type="AlphaFoldDB" id="A0A3B3Z6W7"/>
<dbReference type="GO" id="GO:0047555">
    <property type="term" value="F:3',5'-cyclic-GMP phosphodiesterase activity"/>
    <property type="evidence" value="ECO:0007669"/>
    <property type="project" value="UniProtKB-EC"/>
</dbReference>
<feature type="binding site" evidence="12">
    <location>
        <position position="247"/>
    </location>
    <ligand>
        <name>Zn(2+)</name>
        <dbReference type="ChEBI" id="CHEBI:29105"/>
        <label>1</label>
    </ligand>
</feature>
<comment type="function">
    <text evidence="7">Specifically hydrolyzes the second messenger cGMP, which is a key regulator of many important physiological processes. Highly specific: compared to other members of the cyclic nucleotide phosphodiesterase family, has the highest affinity and selectivity for cGMP. Specifically regulates natriuretic-peptide-dependent cGMP signaling in heart, acting as a regulator of cardiac hypertrophy in myocytes and muscle. Does not regulate nitric oxide-dependent cGMP in heart. Additional experiments are required to confirm whether its ability to hydrolyze natriuretic-peptide-dependent cGMP is specific to heart or is a general feature of the protein. In brain, involved in cognitive function, such as learning and long-term memory.</text>
</comment>
<feature type="binding site" evidence="12">
    <location>
        <position position="126"/>
    </location>
    <ligand>
        <name>Zn(2+)</name>
        <dbReference type="ChEBI" id="CHEBI:29105"/>
        <label>2</label>
    </ligand>
</feature>
<dbReference type="PANTHER" id="PTHR11347">
    <property type="entry name" value="CYCLIC NUCLEOTIDE PHOSPHODIESTERASE"/>
    <property type="match status" value="1"/>
</dbReference>
<keyword evidence="15" id="KW-1185">Reference proteome</keyword>
<evidence type="ECO:0000256" key="2">
    <source>
        <dbReference type="ARBA" id="ARBA00012319"/>
    </source>
</evidence>
<accession>A0A3B3Z6W7</accession>
<dbReference type="InterPro" id="IPR023088">
    <property type="entry name" value="PDEase"/>
</dbReference>
<evidence type="ECO:0000313" key="14">
    <source>
        <dbReference type="Ensembl" id="ENSPMGP00000000131.1"/>
    </source>
</evidence>
<proteinExistence type="inferred from homology"/>
<dbReference type="SUPFAM" id="SSF109604">
    <property type="entry name" value="HD-domain/PDEase-like"/>
    <property type="match status" value="1"/>
</dbReference>
<dbReference type="GO" id="GO:0007165">
    <property type="term" value="P:signal transduction"/>
    <property type="evidence" value="ECO:0007669"/>
    <property type="project" value="InterPro"/>
</dbReference>
<keyword evidence="3" id="KW-0140">cGMP</keyword>
<evidence type="ECO:0000256" key="10">
    <source>
        <dbReference type="PIRSR" id="PIRSR623088-1"/>
    </source>
</evidence>
<dbReference type="PROSITE" id="PS51845">
    <property type="entry name" value="PDEASE_I_2"/>
    <property type="match status" value="1"/>
</dbReference>
<comment type="catalytic activity">
    <reaction evidence="1">
        <text>3',5'-cyclic GMP + H2O = GMP + H(+)</text>
        <dbReference type="Rhea" id="RHEA:16957"/>
        <dbReference type="ChEBI" id="CHEBI:15377"/>
        <dbReference type="ChEBI" id="CHEBI:15378"/>
        <dbReference type="ChEBI" id="CHEBI:57746"/>
        <dbReference type="ChEBI" id="CHEBI:58115"/>
        <dbReference type="EC" id="3.1.4.35"/>
    </reaction>
</comment>
<feature type="binding site" evidence="11">
    <location>
        <position position="126"/>
    </location>
    <ligand>
        <name>AMP</name>
        <dbReference type="ChEBI" id="CHEBI:456215"/>
    </ligand>
</feature>
<feature type="binding site" evidence="11">
    <location>
        <begin position="85"/>
        <end position="89"/>
    </location>
    <ligand>
        <name>AMP</name>
        <dbReference type="ChEBI" id="CHEBI:456215"/>
    </ligand>
</feature>
<dbReference type="InterPro" id="IPR002073">
    <property type="entry name" value="PDEase_catalytic_dom"/>
</dbReference>
<dbReference type="Gene3D" id="1.10.1300.10">
    <property type="entry name" value="3'5'-cyclic nucleotide phosphodiesterase, catalytic domain"/>
    <property type="match status" value="1"/>
</dbReference>
<dbReference type="PRINTS" id="PR00387">
    <property type="entry name" value="PDIESTERASE1"/>
</dbReference>
<dbReference type="EC" id="3.1.4.35" evidence="2"/>
<feature type="binding site" evidence="12">
    <location>
        <position position="125"/>
    </location>
    <ligand>
        <name>Zn(2+)</name>
        <dbReference type="ChEBI" id="CHEBI:29105"/>
        <label>1</label>
    </ligand>
</feature>
<dbReference type="Proteomes" id="UP000261520">
    <property type="component" value="Unplaced"/>
</dbReference>
<evidence type="ECO:0000313" key="15">
    <source>
        <dbReference type="Proteomes" id="UP000261520"/>
    </source>
</evidence>
<evidence type="ECO:0000256" key="4">
    <source>
        <dbReference type="ARBA" id="ARBA00022723"/>
    </source>
</evidence>
<dbReference type="FunFam" id="1.10.1300.10:FF:000006">
    <property type="entry name" value="Phosphodiesterase 9A"/>
    <property type="match status" value="1"/>
</dbReference>
<evidence type="ECO:0000256" key="11">
    <source>
        <dbReference type="PIRSR" id="PIRSR623088-2"/>
    </source>
</evidence>
<dbReference type="Pfam" id="PF00233">
    <property type="entry name" value="PDEase_I"/>
    <property type="match status" value="1"/>
</dbReference>
<keyword evidence="5" id="KW-0378">Hydrolase</keyword>
<dbReference type="PROSITE" id="PS00126">
    <property type="entry name" value="PDEASE_I_1"/>
    <property type="match status" value="1"/>
</dbReference>
<evidence type="ECO:0000256" key="5">
    <source>
        <dbReference type="ARBA" id="ARBA00022801"/>
    </source>
</evidence>
<evidence type="ECO:0000256" key="8">
    <source>
        <dbReference type="ARBA" id="ARBA00061167"/>
    </source>
</evidence>
<dbReference type="InterPro" id="IPR003607">
    <property type="entry name" value="HD/PDEase_dom"/>
</dbReference>
<keyword evidence="4 12" id="KW-0479">Metal-binding</keyword>
<feature type="binding site" evidence="11">
    <location>
        <position position="247"/>
    </location>
    <ligand>
        <name>AMP</name>
        <dbReference type="ChEBI" id="CHEBI:456215"/>
    </ligand>
</feature>
<dbReference type="STRING" id="409849.ENSPMGP00000000131"/>
<comment type="pathway">
    <text evidence="6">Purine metabolism; 3',5'-cyclic GMP degradation; GMP from 3',5'-cyclic GMP: step 1/1.</text>
</comment>
<evidence type="ECO:0000256" key="7">
    <source>
        <dbReference type="ARBA" id="ARBA00058791"/>
    </source>
</evidence>
<feature type="active site" description="Proton donor" evidence="10">
    <location>
        <position position="85"/>
    </location>
</feature>
<sequence>MHKSINVTGLTLLCCRSSLQVSEEVREYLKTPMFDNWQWEEPEMLVLIQTMFEDLDFVSEFQMETRVLQNFLLEVHSHYNHIAFHNFHHCFCVTQMMYGLIWLTDLKTKLSRTDLLIMLTSALCHDLDHPGYNNVYQINAQTDLALRYNDISPLENHHCAVAFSIICKVRPGLVSPVYPGATSADLSTQGSGSSTPNSSHVTMCILATDMARHNEILNRFRAIQPTFDFTNKEHKEVLMKIMVKVSDISNEARPMSVAEPWLDCLLQEFFNQSDTEKLRGLPVTPFMDRDKVSKPSSQTNFIRFVLLPLFTELTKLFPCLEQHILEPVRRALEYYRELEKNAADLQSSTQTKT</sequence>
<dbReference type="InterPro" id="IPR036971">
    <property type="entry name" value="PDEase_catalytic_dom_sf"/>
</dbReference>
<evidence type="ECO:0000259" key="13">
    <source>
        <dbReference type="PROSITE" id="PS51845"/>
    </source>
</evidence>
<evidence type="ECO:0000256" key="3">
    <source>
        <dbReference type="ARBA" id="ARBA00022535"/>
    </source>
</evidence>
<reference evidence="14" key="2">
    <citation type="submission" date="2025-09" db="UniProtKB">
        <authorList>
            <consortium name="Ensembl"/>
        </authorList>
    </citation>
    <scope>IDENTIFICATION</scope>
</reference>
<feature type="binding site" evidence="12">
    <location>
        <position position="89"/>
    </location>
    <ligand>
        <name>Zn(2+)</name>
        <dbReference type="ChEBI" id="CHEBI:29105"/>
        <label>1</label>
    </ligand>
</feature>
<name>A0A3B3Z6W7_9GOBI</name>
<protein>
    <recommendedName>
        <fullName evidence="9">High affinity cGMP-specific 3',5'-cyclic phosphodiesterase 9A</fullName>
        <ecNumber evidence="2">3.1.4.35</ecNumber>
    </recommendedName>
</protein>